<evidence type="ECO:0000256" key="4">
    <source>
        <dbReference type="ARBA" id="ARBA00007837"/>
    </source>
</evidence>
<dbReference type="InterPro" id="IPR001127">
    <property type="entry name" value="PTS_EIIA_1_perm"/>
</dbReference>
<dbReference type="InterPro" id="IPR008279">
    <property type="entry name" value="PEP-util_enz_mobile_dom"/>
</dbReference>
<dbReference type="Proteomes" id="UP000254101">
    <property type="component" value="Unassembled WGS sequence"/>
</dbReference>
<dbReference type="PROSITE" id="PS51093">
    <property type="entry name" value="PTS_EIIA_TYPE_1"/>
    <property type="match status" value="1"/>
</dbReference>
<dbReference type="PROSITE" id="PS51350">
    <property type="entry name" value="PTS_HPR_DOM"/>
    <property type="match status" value="1"/>
</dbReference>
<keyword evidence="13" id="KW-0460">Magnesium</keyword>
<gene>
    <name evidence="16" type="primary">ptsP</name>
    <name evidence="16" type="ORF">DL238_00870</name>
</gene>
<dbReference type="InterPro" id="IPR006318">
    <property type="entry name" value="PTS_EI-like"/>
</dbReference>
<comment type="cofactor">
    <cofactor evidence="2">
        <name>Mg(2+)</name>
        <dbReference type="ChEBI" id="CHEBI:18420"/>
    </cofactor>
</comment>
<dbReference type="InterPro" id="IPR000121">
    <property type="entry name" value="PEP_util_C"/>
</dbReference>
<protein>
    <recommendedName>
        <fullName evidence="5">phosphoenolpyruvate--protein phosphotransferase</fullName>
        <ecNumber evidence="5">2.7.3.9</ecNumber>
    </recommendedName>
</protein>
<dbReference type="NCBIfam" id="TIGR00830">
    <property type="entry name" value="PTBA"/>
    <property type="match status" value="1"/>
</dbReference>
<evidence type="ECO:0000256" key="11">
    <source>
        <dbReference type="ARBA" id="ARBA00022723"/>
    </source>
</evidence>
<dbReference type="InterPro" id="IPR008731">
    <property type="entry name" value="PTS_EIN"/>
</dbReference>
<dbReference type="PRINTS" id="PR00107">
    <property type="entry name" value="PHOSPHOCPHPR"/>
</dbReference>
<evidence type="ECO:0000313" key="17">
    <source>
        <dbReference type="Proteomes" id="UP000254101"/>
    </source>
</evidence>
<dbReference type="PANTHER" id="PTHR46244">
    <property type="entry name" value="PHOSPHOENOLPYRUVATE-PROTEIN PHOSPHOTRANSFERASE"/>
    <property type="match status" value="1"/>
</dbReference>
<dbReference type="Gene3D" id="3.20.20.60">
    <property type="entry name" value="Phosphoenolpyruvate-binding domains"/>
    <property type="match status" value="1"/>
</dbReference>
<dbReference type="OrthoDB" id="9765468at2"/>
<dbReference type="InterPro" id="IPR035895">
    <property type="entry name" value="HPr-like_sf"/>
</dbReference>
<dbReference type="Pfam" id="PF02896">
    <property type="entry name" value="PEP-utilizers_C"/>
    <property type="match status" value="1"/>
</dbReference>
<dbReference type="GO" id="GO:0016301">
    <property type="term" value="F:kinase activity"/>
    <property type="evidence" value="ECO:0007669"/>
    <property type="project" value="UniProtKB-KW"/>
</dbReference>
<dbReference type="PROSITE" id="PS00742">
    <property type="entry name" value="PEP_ENZYMES_2"/>
    <property type="match status" value="1"/>
</dbReference>
<feature type="domain" description="HPr" evidence="15">
    <location>
        <begin position="177"/>
        <end position="264"/>
    </location>
</feature>
<dbReference type="Pfam" id="PF00381">
    <property type="entry name" value="PTS-HPr"/>
    <property type="match status" value="1"/>
</dbReference>
<dbReference type="InterPro" id="IPR000032">
    <property type="entry name" value="HPr-like"/>
</dbReference>
<keyword evidence="8" id="KW-0762">Sugar transport</keyword>
<dbReference type="NCBIfam" id="TIGR01003">
    <property type="entry name" value="PTS_HPr_family"/>
    <property type="match status" value="1"/>
</dbReference>
<dbReference type="GO" id="GO:0009401">
    <property type="term" value="P:phosphoenolpyruvate-dependent sugar phosphotransferase system"/>
    <property type="evidence" value="ECO:0007669"/>
    <property type="project" value="UniProtKB-KW"/>
</dbReference>
<dbReference type="NCBIfam" id="TIGR01417">
    <property type="entry name" value="PTS_I_fam"/>
    <property type="match status" value="1"/>
</dbReference>
<dbReference type="SUPFAM" id="SSF52009">
    <property type="entry name" value="Phosphohistidine domain"/>
    <property type="match status" value="1"/>
</dbReference>
<organism evidence="16 17">
    <name type="scientific">Alteriqipengyuania lutimaris</name>
    <dbReference type="NCBI Taxonomy" id="1538146"/>
    <lineage>
        <taxon>Bacteria</taxon>
        <taxon>Pseudomonadati</taxon>
        <taxon>Pseudomonadota</taxon>
        <taxon>Alphaproteobacteria</taxon>
        <taxon>Sphingomonadales</taxon>
        <taxon>Erythrobacteraceae</taxon>
        <taxon>Alteriqipengyuania</taxon>
    </lineage>
</organism>
<keyword evidence="17" id="KW-1185">Reference proteome</keyword>
<keyword evidence="12" id="KW-0418">Kinase</keyword>
<evidence type="ECO:0000256" key="9">
    <source>
        <dbReference type="ARBA" id="ARBA00022679"/>
    </source>
</evidence>
<evidence type="ECO:0000256" key="10">
    <source>
        <dbReference type="ARBA" id="ARBA00022683"/>
    </source>
</evidence>
<dbReference type="Gene3D" id="3.30.1340.10">
    <property type="entry name" value="HPr-like"/>
    <property type="match status" value="1"/>
</dbReference>
<evidence type="ECO:0000256" key="1">
    <source>
        <dbReference type="ARBA" id="ARBA00000683"/>
    </source>
</evidence>
<dbReference type="SUPFAM" id="SSF47831">
    <property type="entry name" value="Enzyme I of the PEP:sugar phosphotransferase system HPr-binding (sub)domain"/>
    <property type="match status" value="1"/>
</dbReference>
<dbReference type="PROSITE" id="PS00369">
    <property type="entry name" value="PTS_HPR_HIS"/>
    <property type="match status" value="1"/>
</dbReference>
<dbReference type="InterPro" id="IPR023151">
    <property type="entry name" value="PEP_util_CS"/>
</dbReference>
<dbReference type="PANTHER" id="PTHR46244:SF6">
    <property type="entry name" value="PHOSPHOENOLPYRUVATE-PROTEIN PHOSPHOTRANSFERASE"/>
    <property type="match status" value="1"/>
</dbReference>
<comment type="similarity">
    <text evidence="4">Belongs to the PEP-utilizing enzyme family.</text>
</comment>
<name>A0A395LI44_9SPHN</name>
<dbReference type="InterPro" id="IPR011055">
    <property type="entry name" value="Dup_hybrid_motif"/>
</dbReference>
<dbReference type="InterPro" id="IPR001020">
    <property type="entry name" value="PTS_HPr_His_P_site"/>
</dbReference>
<sequence>MAVSTSSTGATGPTICAPAAGWVVPLDQVPDPAFASAALGAGLAIELLDETIRSPCDGVVAAVATARHAVTIEVADGRQILIHCGIDTVALGGSPFAMLVSKGDTVTAGDPLMQVDLAAVARAGKSLATPIIVLDSEARDIQPHGAFPRPCEAGETLFQIAASLEAADRAGPQAAMSEERSVTLPLPHGLHARPAAAIAAEAARWDGPIEIVLGAKTADGRSTTSVMKLGASHGARLTVRAGGKDAAQAVDAVVALIESGAGDVIEGATKPASEPASPKLRMAPQRTGAELPRGTIAGVAAAPGQALAKAFYLHRSKLEVTETSQGADVEHQRFADAQAELRASLDAESKGHGATIAAAHLAILDDPVLLDTARTRIEGGASAAMAWQDVMTEQEAEMRALEDSRLADRADDFADLRQRFLRVLVGAADEVMAPAGSIVIANDLYPSDFEALMAAGIAGIATMAGGPTSHLAILAASAGIPMAVAFGKPLCEVPDDCAVHLDGSTGLLRYTLSEAEQRELAHAIERRTAAHETALCQTMTDTRLASGERIEVFANLGSVADASEAVRLGAEGIGLLRTEFLFLHREAPPSEEEQAQIYGEIMDAFDDRPVIIRTLDIGADKPADYLALEPEDNPALGLRGIRVSLRFPDLLESQLRAILRAAGSRPAHIMAPMIASAEEFDTLRTIVDHVREDMGHTGQVRLGAMIETPASALLADALARRVDFLSVGTNDLTQYALAVDRTNPALAAMLDPLHPAVLRLIAMTGEACSANGVQLGVCGGAAGDHLAAVVLIGLGVTELSASAARIPELKQHLRGMTLDQCRAAAKAALACESPQEVRTTVGRLLDLEEVQP</sequence>
<dbReference type="InterPro" id="IPR040442">
    <property type="entry name" value="Pyrv_kinase-like_dom_sf"/>
</dbReference>
<accession>A0A395LI44</accession>
<evidence type="ECO:0000256" key="7">
    <source>
        <dbReference type="ARBA" id="ARBA00022490"/>
    </source>
</evidence>
<dbReference type="GO" id="GO:0008965">
    <property type="term" value="F:phosphoenolpyruvate-protein phosphotransferase activity"/>
    <property type="evidence" value="ECO:0007669"/>
    <property type="project" value="UniProtKB-EC"/>
</dbReference>
<evidence type="ECO:0000259" key="14">
    <source>
        <dbReference type="PROSITE" id="PS51093"/>
    </source>
</evidence>
<dbReference type="Gene3D" id="1.10.274.10">
    <property type="entry name" value="PtsI, HPr-binding domain"/>
    <property type="match status" value="1"/>
</dbReference>
<dbReference type="SUPFAM" id="SSF51621">
    <property type="entry name" value="Phosphoenolpyruvate/pyruvate domain"/>
    <property type="match status" value="1"/>
</dbReference>
<dbReference type="Gene3D" id="2.70.70.10">
    <property type="entry name" value="Glucose Permease (Domain IIA)"/>
    <property type="match status" value="1"/>
</dbReference>
<dbReference type="Pfam" id="PF00358">
    <property type="entry name" value="PTS_EIIA_1"/>
    <property type="match status" value="1"/>
</dbReference>
<evidence type="ECO:0000256" key="5">
    <source>
        <dbReference type="ARBA" id="ARBA00012232"/>
    </source>
</evidence>
<dbReference type="GO" id="GO:0046872">
    <property type="term" value="F:metal ion binding"/>
    <property type="evidence" value="ECO:0007669"/>
    <property type="project" value="UniProtKB-KW"/>
</dbReference>
<evidence type="ECO:0000259" key="15">
    <source>
        <dbReference type="PROSITE" id="PS51350"/>
    </source>
</evidence>
<dbReference type="SUPFAM" id="SSF55594">
    <property type="entry name" value="HPr-like"/>
    <property type="match status" value="1"/>
</dbReference>
<dbReference type="InterPro" id="IPR036618">
    <property type="entry name" value="PtsI_HPr-bd_sf"/>
</dbReference>
<dbReference type="PRINTS" id="PR01736">
    <property type="entry name" value="PHPHTRNFRASE"/>
</dbReference>
<comment type="catalytic activity">
    <reaction evidence="1">
        <text>L-histidyl-[protein] + phosphoenolpyruvate = N(pros)-phospho-L-histidyl-[protein] + pyruvate</text>
        <dbReference type="Rhea" id="RHEA:23880"/>
        <dbReference type="Rhea" id="RHEA-COMP:9745"/>
        <dbReference type="Rhea" id="RHEA-COMP:9746"/>
        <dbReference type="ChEBI" id="CHEBI:15361"/>
        <dbReference type="ChEBI" id="CHEBI:29979"/>
        <dbReference type="ChEBI" id="CHEBI:58702"/>
        <dbReference type="ChEBI" id="CHEBI:64837"/>
        <dbReference type="EC" id="2.7.3.9"/>
    </reaction>
</comment>
<proteinExistence type="inferred from homology"/>
<evidence type="ECO:0000256" key="13">
    <source>
        <dbReference type="ARBA" id="ARBA00022842"/>
    </source>
</evidence>
<dbReference type="RefSeq" id="WP_115490544.1">
    <property type="nucleotide sequence ID" value="NZ_JACHWW010000001.1"/>
</dbReference>
<dbReference type="EMBL" id="QRBB01000001">
    <property type="protein sequence ID" value="RDS76309.1"/>
    <property type="molecule type" value="Genomic_DNA"/>
</dbReference>
<evidence type="ECO:0000256" key="3">
    <source>
        <dbReference type="ARBA" id="ARBA00004496"/>
    </source>
</evidence>
<dbReference type="Pfam" id="PF05524">
    <property type="entry name" value="PEP-utilisers_N"/>
    <property type="match status" value="1"/>
</dbReference>
<dbReference type="EC" id="2.7.3.9" evidence="5"/>
<dbReference type="InterPro" id="IPR036637">
    <property type="entry name" value="Phosphohistidine_dom_sf"/>
</dbReference>
<dbReference type="InterPro" id="IPR015813">
    <property type="entry name" value="Pyrv/PenolPyrv_kinase-like_dom"/>
</dbReference>
<keyword evidence="6" id="KW-0813">Transport</keyword>
<dbReference type="GO" id="GO:0005737">
    <property type="term" value="C:cytoplasm"/>
    <property type="evidence" value="ECO:0007669"/>
    <property type="project" value="UniProtKB-SubCell"/>
</dbReference>
<keyword evidence="9 16" id="KW-0808">Transferase</keyword>
<evidence type="ECO:0000256" key="2">
    <source>
        <dbReference type="ARBA" id="ARBA00001946"/>
    </source>
</evidence>
<evidence type="ECO:0000256" key="8">
    <source>
        <dbReference type="ARBA" id="ARBA00022597"/>
    </source>
</evidence>
<comment type="subcellular location">
    <subcellularLocation>
        <location evidence="3">Cytoplasm</location>
    </subcellularLocation>
</comment>
<keyword evidence="10" id="KW-0598">Phosphotransferase system</keyword>
<evidence type="ECO:0000256" key="12">
    <source>
        <dbReference type="ARBA" id="ARBA00022777"/>
    </source>
</evidence>
<dbReference type="SUPFAM" id="SSF51261">
    <property type="entry name" value="Duplicated hybrid motif"/>
    <property type="match status" value="1"/>
</dbReference>
<reference evidence="16 17" key="1">
    <citation type="submission" date="2018-07" db="EMBL/GenBank/DDBJ databases">
        <title>Erythrobacter nanhaiensis sp. nov., a novel member of the genus Erythrobacter isolated from the South China Sea.</title>
        <authorList>
            <person name="Chen X."/>
            <person name="Liu J."/>
        </authorList>
    </citation>
    <scope>NUCLEOTIDE SEQUENCE [LARGE SCALE GENOMIC DNA]</scope>
    <source>
        <strain evidence="16 17">S-5</strain>
    </source>
</reference>
<dbReference type="InterPro" id="IPR050499">
    <property type="entry name" value="PEP-utilizing_PTS_enzyme"/>
</dbReference>
<evidence type="ECO:0000313" key="16">
    <source>
        <dbReference type="EMBL" id="RDS76309.1"/>
    </source>
</evidence>
<keyword evidence="11" id="KW-0479">Metal-binding</keyword>
<dbReference type="Gene3D" id="3.50.30.10">
    <property type="entry name" value="Phosphohistidine domain"/>
    <property type="match status" value="1"/>
</dbReference>
<dbReference type="AlphaFoldDB" id="A0A395LI44"/>
<evidence type="ECO:0000256" key="6">
    <source>
        <dbReference type="ARBA" id="ARBA00022448"/>
    </source>
</evidence>
<feature type="domain" description="PTS EIIA type-1" evidence="14">
    <location>
        <begin position="31"/>
        <end position="135"/>
    </location>
</feature>
<keyword evidence="7" id="KW-0963">Cytoplasm</keyword>
<dbReference type="Pfam" id="PF00391">
    <property type="entry name" value="PEP-utilizers"/>
    <property type="match status" value="1"/>
</dbReference>
<keyword evidence="16" id="KW-0670">Pyruvate</keyword>
<comment type="caution">
    <text evidence="16">The sequence shown here is derived from an EMBL/GenBank/DDBJ whole genome shotgun (WGS) entry which is preliminary data.</text>
</comment>